<sequence length="409" mass="47439">LTYAYSEEFEDVEIGRRGVYPDDTGDGEPEDFTARGPGWLDTIKNNSWFAEMRFARKQLWFTRDRIDLGIEYRFIDQYYLMDVENIDYEGDLFGGKTPWTEHPDWWNTPAEQEVFSGYIQYQTLHKFFQITTGVRYDNFRTTPTDLEVRPGYRKYEFRTLNPRATVIVKPTPKTDIKFIYATGFRNPSFREFFNQPAESGDEILPDLKPEKIQSYEISCGYLLRSGTRTRINVFHNDLTDRLQRVAVSATGSPLFTNAGEIKGYGLEFELEQRWKSGYAFFNYTYLDMKDEAGRSITAMAANKFNVGSIVNFKTFSASAWFNFIGERQGRNIEQTEQGPVMIDDRTFPAYGLLNLKVSLRNLPSQGITWELISHNVLDECYKDPADVAEITGEYPREGRSVWLGLRLSL</sequence>
<keyword evidence="8 12" id="KW-0675">Receptor</keyword>
<keyword evidence="9 10" id="KW-0998">Cell outer membrane</keyword>
<dbReference type="PANTHER" id="PTHR30069:SF29">
    <property type="entry name" value="HEMOGLOBIN AND HEMOGLOBIN-HAPTOGLOBIN-BINDING PROTEIN 1-RELATED"/>
    <property type="match status" value="1"/>
</dbReference>
<evidence type="ECO:0000256" key="4">
    <source>
        <dbReference type="ARBA" id="ARBA00022692"/>
    </source>
</evidence>
<dbReference type="PANTHER" id="PTHR30069">
    <property type="entry name" value="TONB-DEPENDENT OUTER MEMBRANE RECEPTOR"/>
    <property type="match status" value="1"/>
</dbReference>
<evidence type="ECO:0000256" key="7">
    <source>
        <dbReference type="ARBA" id="ARBA00023136"/>
    </source>
</evidence>
<dbReference type="Gene3D" id="2.40.170.20">
    <property type="entry name" value="TonB-dependent receptor, beta-barrel domain"/>
    <property type="match status" value="1"/>
</dbReference>
<organism evidence="12 13">
    <name type="scientific">candidate division CSSED10-310 bacterium</name>
    <dbReference type="NCBI Taxonomy" id="2855610"/>
    <lineage>
        <taxon>Bacteria</taxon>
        <taxon>Bacteria division CSSED10-310</taxon>
    </lineage>
</organism>
<keyword evidence="3 10" id="KW-1134">Transmembrane beta strand</keyword>
<gene>
    <name evidence="12" type="ORF">ACFL27_28745</name>
</gene>
<reference evidence="12 13" key="1">
    <citation type="submission" date="2024-09" db="EMBL/GenBank/DDBJ databases">
        <title>Laminarin stimulates single cell rates of sulfate reduction while oxygen inhibits transcriptomic activity in coastal marine sediment.</title>
        <authorList>
            <person name="Lindsay M."/>
            <person name="Orcutt B."/>
            <person name="Emerson D."/>
            <person name="Stepanauskas R."/>
            <person name="D'Angelo T."/>
        </authorList>
    </citation>
    <scope>NUCLEOTIDE SEQUENCE [LARGE SCALE GENOMIC DNA]</scope>
    <source>
        <strain evidence="12">SAG AM-311-K15</strain>
    </source>
</reference>
<dbReference type="Proteomes" id="UP001594351">
    <property type="component" value="Unassembled WGS sequence"/>
</dbReference>
<evidence type="ECO:0000256" key="9">
    <source>
        <dbReference type="ARBA" id="ARBA00023237"/>
    </source>
</evidence>
<dbReference type="EMBL" id="JBHPBY010000759">
    <property type="protein sequence ID" value="MFC1854191.1"/>
    <property type="molecule type" value="Genomic_DNA"/>
</dbReference>
<keyword evidence="5" id="KW-0732">Signal</keyword>
<dbReference type="InterPro" id="IPR000531">
    <property type="entry name" value="Beta-barrel_TonB"/>
</dbReference>
<evidence type="ECO:0000256" key="3">
    <source>
        <dbReference type="ARBA" id="ARBA00022452"/>
    </source>
</evidence>
<protein>
    <submittedName>
        <fullName evidence="12">TonB-dependent receptor domain-containing protein</fullName>
    </submittedName>
</protein>
<dbReference type="Pfam" id="PF00593">
    <property type="entry name" value="TonB_dep_Rec_b-barrel"/>
    <property type="match status" value="1"/>
</dbReference>
<dbReference type="PROSITE" id="PS52016">
    <property type="entry name" value="TONB_DEPENDENT_REC_3"/>
    <property type="match status" value="1"/>
</dbReference>
<comment type="caution">
    <text evidence="12">The sequence shown here is derived from an EMBL/GenBank/DDBJ whole genome shotgun (WGS) entry which is preliminary data.</text>
</comment>
<proteinExistence type="inferred from homology"/>
<evidence type="ECO:0000256" key="1">
    <source>
        <dbReference type="ARBA" id="ARBA00004571"/>
    </source>
</evidence>
<evidence type="ECO:0000256" key="10">
    <source>
        <dbReference type="PROSITE-ProRule" id="PRU01360"/>
    </source>
</evidence>
<dbReference type="InterPro" id="IPR039426">
    <property type="entry name" value="TonB-dep_rcpt-like"/>
</dbReference>
<evidence type="ECO:0000256" key="5">
    <source>
        <dbReference type="ARBA" id="ARBA00022729"/>
    </source>
</evidence>
<accession>A0ABV6Z751</accession>
<feature type="non-terminal residue" evidence="12">
    <location>
        <position position="1"/>
    </location>
</feature>
<evidence type="ECO:0000256" key="2">
    <source>
        <dbReference type="ARBA" id="ARBA00022448"/>
    </source>
</evidence>
<keyword evidence="7 10" id="KW-0472">Membrane</keyword>
<feature type="domain" description="TonB-dependent receptor-like beta-barrel" evidence="11">
    <location>
        <begin position="36"/>
        <end position="359"/>
    </location>
</feature>
<keyword evidence="4 10" id="KW-0812">Transmembrane</keyword>
<evidence type="ECO:0000259" key="11">
    <source>
        <dbReference type="Pfam" id="PF00593"/>
    </source>
</evidence>
<keyword evidence="13" id="KW-1185">Reference proteome</keyword>
<comment type="subcellular location">
    <subcellularLocation>
        <location evidence="1 10">Cell outer membrane</location>
        <topology evidence="1 10">Multi-pass membrane protein</topology>
    </subcellularLocation>
</comment>
<evidence type="ECO:0000313" key="13">
    <source>
        <dbReference type="Proteomes" id="UP001594351"/>
    </source>
</evidence>
<comment type="similarity">
    <text evidence="10">Belongs to the TonB-dependent receptor family.</text>
</comment>
<dbReference type="InterPro" id="IPR036942">
    <property type="entry name" value="Beta-barrel_TonB_sf"/>
</dbReference>
<keyword evidence="6" id="KW-0798">TonB box</keyword>
<dbReference type="SUPFAM" id="SSF56935">
    <property type="entry name" value="Porins"/>
    <property type="match status" value="1"/>
</dbReference>
<evidence type="ECO:0000256" key="8">
    <source>
        <dbReference type="ARBA" id="ARBA00023170"/>
    </source>
</evidence>
<evidence type="ECO:0000256" key="6">
    <source>
        <dbReference type="ARBA" id="ARBA00023077"/>
    </source>
</evidence>
<evidence type="ECO:0000313" key="12">
    <source>
        <dbReference type="EMBL" id="MFC1854191.1"/>
    </source>
</evidence>
<keyword evidence="2 10" id="KW-0813">Transport</keyword>
<name>A0ABV6Z751_UNCC1</name>